<dbReference type="InterPro" id="IPR000304">
    <property type="entry name" value="Pyrroline-COOH_reductase"/>
</dbReference>
<name>A0AAE3EB81_9FIRM</name>
<dbReference type="EMBL" id="JAJEQR010000026">
    <property type="protein sequence ID" value="MCC2231300.1"/>
    <property type="molecule type" value="Genomic_DNA"/>
</dbReference>
<proteinExistence type="inferred from homology"/>
<dbReference type="SUPFAM" id="SSF48179">
    <property type="entry name" value="6-phosphogluconate dehydrogenase C-terminal domain-like"/>
    <property type="match status" value="1"/>
</dbReference>
<reference evidence="14" key="1">
    <citation type="submission" date="2021-10" db="EMBL/GenBank/DDBJ databases">
        <title>Anaerobic single-cell dispensing facilitates the cultivation of human gut bacteria.</title>
        <authorList>
            <person name="Afrizal A."/>
        </authorList>
    </citation>
    <scope>NUCLEOTIDE SEQUENCE</scope>
    <source>
        <strain evidence="14">CLA-AA-H215</strain>
    </source>
</reference>
<keyword evidence="6 9" id="KW-0521">NADP</keyword>
<evidence type="ECO:0000256" key="2">
    <source>
        <dbReference type="ARBA" id="ARBA00005525"/>
    </source>
</evidence>
<evidence type="ECO:0000259" key="13">
    <source>
        <dbReference type="Pfam" id="PF14748"/>
    </source>
</evidence>
<comment type="pathway">
    <text evidence="9">Amino-acid biosynthesis; L-proline biosynthesis; L-proline from L-glutamate 5-semialdehyde: step 1/1.</text>
</comment>
<feature type="binding site" evidence="11">
    <location>
        <begin position="6"/>
        <end position="11"/>
    </location>
    <ligand>
        <name>NADP(+)</name>
        <dbReference type="ChEBI" id="CHEBI:58349"/>
    </ligand>
</feature>
<dbReference type="InterPro" id="IPR029036">
    <property type="entry name" value="P5CR_dimer"/>
</dbReference>
<dbReference type="NCBIfam" id="TIGR00112">
    <property type="entry name" value="proC"/>
    <property type="match status" value="1"/>
</dbReference>
<evidence type="ECO:0000259" key="12">
    <source>
        <dbReference type="Pfam" id="PF03807"/>
    </source>
</evidence>
<keyword evidence="7 9" id="KW-0560">Oxidoreductase</keyword>
<dbReference type="Gene3D" id="3.40.50.720">
    <property type="entry name" value="NAD(P)-binding Rossmann-like Domain"/>
    <property type="match status" value="1"/>
</dbReference>
<accession>A0AAE3EB81</accession>
<feature type="domain" description="Pyrroline-5-carboxylate reductase catalytic N-terminal" evidence="12">
    <location>
        <begin position="2"/>
        <end position="97"/>
    </location>
</feature>
<evidence type="ECO:0000256" key="7">
    <source>
        <dbReference type="ARBA" id="ARBA00023002"/>
    </source>
</evidence>
<dbReference type="GO" id="GO:0005737">
    <property type="term" value="C:cytoplasm"/>
    <property type="evidence" value="ECO:0007669"/>
    <property type="project" value="UniProtKB-SubCell"/>
</dbReference>
<dbReference type="GO" id="GO:0004735">
    <property type="term" value="F:pyrroline-5-carboxylate reductase activity"/>
    <property type="evidence" value="ECO:0007669"/>
    <property type="project" value="UniProtKB-UniRule"/>
</dbReference>
<evidence type="ECO:0000256" key="6">
    <source>
        <dbReference type="ARBA" id="ARBA00022857"/>
    </source>
</evidence>
<dbReference type="InterPro" id="IPR008927">
    <property type="entry name" value="6-PGluconate_DH-like_C_sf"/>
</dbReference>
<dbReference type="Pfam" id="PF03807">
    <property type="entry name" value="F420_oxidored"/>
    <property type="match status" value="1"/>
</dbReference>
<dbReference type="Pfam" id="PF14748">
    <property type="entry name" value="P5CR_dimer"/>
    <property type="match status" value="1"/>
</dbReference>
<dbReference type="Proteomes" id="UP001198182">
    <property type="component" value="Unassembled WGS sequence"/>
</dbReference>
<organism evidence="14 15">
    <name type="scientific">Hominifimenecus microfluidus</name>
    <dbReference type="NCBI Taxonomy" id="2885348"/>
    <lineage>
        <taxon>Bacteria</taxon>
        <taxon>Bacillati</taxon>
        <taxon>Bacillota</taxon>
        <taxon>Clostridia</taxon>
        <taxon>Lachnospirales</taxon>
        <taxon>Lachnospiraceae</taxon>
        <taxon>Hominifimenecus</taxon>
    </lineage>
</organism>
<dbReference type="PIRSF" id="PIRSF000193">
    <property type="entry name" value="Pyrrol-5-carb_rd"/>
    <property type="match status" value="1"/>
</dbReference>
<evidence type="ECO:0000313" key="15">
    <source>
        <dbReference type="Proteomes" id="UP001198182"/>
    </source>
</evidence>
<evidence type="ECO:0000256" key="10">
    <source>
        <dbReference type="NCBIfam" id="TIGR00112"/>
    </source>
</evidence>
<dbReference type="SUPFAM" id="SSF51735">
    <property type="entry name" value="NAD(P)-binding Rossmann-fold domains"/>
    <property type="match status" value="1"/>
</dbReference>
<comment type="function">
    <text evidence="8 9">Catalyzes the reduction of 1-pyrroline-5-carboxylate (PCA) to L-proline.</text>
</comment>
<evidence type="ECO:0000256" key="5">
    <source>
        <dbReference type="ARBA" id="ARBA00022650"/>
    </source>
</evidence>
<keyword evidence="5 9" id="KW-0641">Proline biosynthesis</keyword>
<dbReference type="EC" id="1.5.1.2" evidence="9 10"/>
<comment type="similarity">
    <text evidence="2 9">Belongs to the pyrroline-5-carboxylate reductase family.</text>
</comment>
<protein>
    <recommendedName>
        <fullName evidence="9 10">Pyrroline-5-carboxylate reductase</fullName>
        <shortName evidence="9">P5C reductase</shortName>
        <shortName evidence="9">P5CR</shortName>
        <ecNumber evidence="9 10">1.5.1.2</ecNumber>
    </recommendedName>
    <alternativeName>
        <fullName evidence="9">PCA reductase</fullName>
    </alternativeName>
</protein>
<gene>
    <name evidence="9 14" type="primary">proC</name>
    <name evidence="14" type="ORF">LKD81_09885</name>
</gene>
<evidence type="ECO:0000256" key="11">
    <source>
        <dbReference type="PIRSR" id="PIRSR000193-1"/>
    </source>
</evidence>
<keyword evidence="15" id="KW-1185">Reference proteome</keyword>
<dbReference type="Gene3D" id="1.10.3730.10">
    <property type="entry name" value="ProC C-terminal domain-like"/>
    <property type="match status" value="1"/>
</dbReference>
<dbReference type="AlphaFoldDB" id="A0AAE3EB81"/>
<evidence type="ECO:0000256" key="8">
    <source>
        <dbReference type="ARBA" id="ARBA00058118"/>
    </source>
</evidence>
<dbReference type="PANTHER" id="PTHR11645">
    <property type="entry name" value="PYRROLINE-5-CARBOXYLATE REDUCTASE"/>
    <property type="match status" value="1"/>
</dbReference>
<dbReference type="GO" id="GO:0055129">
    <property type="term" value="P:L-proline biosynthetic process"/>
    <property type="evidence" value="ECO:0007669"/>
    <property type="project" value="UniProtKB-UniRule"/>
</dbReference>
<evidence type="ECO:0000256" key="4">
    <source>
        <dbReference type="ARBA" id="ARBA00022605"/>
    </source>
</evidence>
<feature type="domain" description="Pyrroline-5-carboxylate reductase dimerisation" evidence="13">
    <location>
        <begin position="160"/>
        <end position="262"/>
    </location>
</feature>
<dbReference type="RefSeq" id="WP_308453820.1">
    <property type="nucleotide sequence ID" value="NZ_JAJEQR010000026.1"/>
</dbReference>
<comment type="subcellular location">
    <subcellularLocation>
        <location evidence="1 9">Cytoplasm</location>
    </subcellularLocation>
</comment>
<dbReference type="HAMAP" id="MF_01925">
    <property type="entry name" value="P5C_reductase"/>
    <property type="match status" value="1"/>
</dbReference>
<comment type="catalytic activity">
    <reaction evidence="9">
        <text>L-proline + NADP(+) = (S)-1-pyrroline-5-carboxylate + NADPH + 2 H(+)</text>
        <dbReference type="Rhea" id="RHEA:14109"/>
        <dbReference type="ChEBI" id="CHEBI:15378"/>
        <dbReference type="ChEBI" id="CHEBI:17388"/>
        <dbReference type="ChEBI" id="CHEBI:57783"/>
        <dbReference type="ChEBI" id="CHEBI:58349"/>
        <dbReference type="ChEBI" id="CHEBI:60039"/>
        <dbReference type="EC" id="1.5.1.2"/>
    </reaction>
</comment>
<keyword evidence="3 9" id="KW-0963">Cytoplasm</keyword>
<dbReference type="InterPro" id="IPR028939">
    <property type="entry name" value="P5C_Rdtase_cat_N"/>
</dbReference>
<keyword evidence="4 9" id="KW-0028">Amino-acid biosynthesis</keyword>
<comment type="caution">
    <text evidence="14">The sequence shown here is derived from an EMBL/GenBank/DDBJ whole genome shotgun (WGS) entry which is preliminary data.</text>
</comment>
<dbReference type="FunFam" id="3.40.50.720:FF:000190">
    <property type="entry name" value="Pyrroline-5-carboxylate reductase"/>
    <property type="match status" value="1"/>
</dbReference>
<evidence type="ECO:0000313" key="14">
    <source>
        <dbReference type="EMBL" id="MCC2231300.1"/>
    </source>
</evidence>
<evidence type="ECO:0000256" key="9">
    <source>
        <dbReference type="HAMAP-Rule" id="MF_01925"/>
    </source>
</evidence>
<dbReference type="PANTHER" id="PTHR11645:SF0">
    <property type="entry name" value="PYRROLINE-5-CARBOXYLATE REDUCTASE 3"/>
    <property type="match status" value="1"/>
</dbReference>
<evidence type="ECO:0000256" key="1">
    <source>
        <dbReference type="ARBA" id="ARBA00004496"/>
    </source>
</evidence>
<comment type="catalytic activity">
    <reaction evidence="9">
        <text>L-proline + NAD(+) = (S)-1-pyrroline-5-carboxylate + NADH + 2 H(+)</text>
        <dbReference type="Rhea" id="RHEA:14105"/>
        <dbReference type="ChEBI" id="CHEBI:15378"/>
        <dbReference type="ChEBI" id="CHEBI:17388"/>
        <dbReference type="ChEBI" id="CHEBI:57540"/>
        <dbReference type="ChEBI" id="CHEBI:57945"/>
        <dbReference type="ChEBI" id="CHEBI:60039"/>
        <dbReference type="EC" id="1.5.1.2"/>
    </reaction>
</comment>
<feature type="binding site" evidence="11">
    <location>
        <position position="55"/>
    </location>
    <ligand>
        <name>NADPH</name>
        <dbReference type="ChEBI" id="CHEBI:57783"/>
    </ligand>
</feature>
<dbReference type="FunFam" id="1.10.3730.10:FF:000001">
    <property type="entry name" value="Pyrroline-5-carboxylate reductase"/>
    <property type="match status" value="1"/>
</dbReference>
<sequence>MKLGIIGCGNMAGSMLTQMLVNGFVQKEDVMASAYHEKRRKQLRERYGIAVTDDNVEVAQDADILLIGVKPQEYRNIIMEIRSVVKPETLVIAIAVGVTMDGIKDLFGKPVKLTRAMPNIAAQVGEGVTGFCTNFYVTDEDKEIIVHALESFGKAIEVAEKDLEVVSSIGSAAPAFVYIMIEALADGAVAEGLKRDLAYQFASQMVLGSGLLVRDGGIHPGTWKDMVCSPGGTTIEGVSVLEEKGFRSALIQAIRACVKKSHTVADQ</sequence>
<evidence type="ECO:0000256" key="3">
    <source>
        <dbReference type="ARBA" id="ARBA00022490"/>
    </source>
</evidence>
<dbReference type="InterPro" id="IPR036291">
    <property type="entry name" value="NAD(P)-bd_dom_sf"/>
</dbReference>